<dbReference type="RefSeq" id="WP_108634409.1">
    <property type="nucleotide sequence ID" value="NZ_QCXX01000003.1"/>
</dbReference>
<dbReference type="Proteomes" id="UP000250831">
    <property type="component" value="Unassembled WGS sequence"/>
</dbReference>
<comment type="caution">
    <text evidence="2">The sequence shown here is derived from an EMBL/GenBank/DDBJ whole genome shotgun (WGS) entry which is preliminary data.</text>
</comment>
<gene>
    <name evidence="2" type="ORF">DCO56_14155</name>
</gene>
<feature type="signal peptide" evidence="1">
    <location>
        <begin position="1"/>
        <end position="22"/>
    </location>
</feature>
<organism evidence="2 3">
    <name type="scientific">Sphingobacterium athyrii</name>
    <dbReference type="NCBI Taxonomy" id="2152717"/>
    <lineage>
        <taxon>Bacteria</taxon>
        <taxon>Pseudomonadati</taxon>
        <taxon>Bacteroidota</taxon>
        <taxon>Sphingobacteriia</taxon>
        <taxon>Sphingobacteriales</taxon>
        <taxon>Sphingobacteriaceae</taxon>
        <taxon>Sphingobacterium</taxon>
    </lineage>
</organism>
<dbReference type="EMBL" id="QCXX01000003">
    <property type="protein sequence ID" value="PUV24483.1"/>
    <property type="molecule type" value="Genomic_DNA"/>
</dbReference>
<sequence length="343" mass="38160">MKSRISFFLSPICLIISINSYAQVKQAKLEKEKADSVKLFYITEAAVRNPILRQIVVSTEVTGNSTIKSDLYGNRLFEGKVAQSRTSALLTLPLVSWGKNSITGSFLFEHSEFSLSDIKTASPEYQGIFQDPKLSRNTVGFNASYQRIDSLFGRNVVYAANINGVTAKTGSIQRVNFLGTVIINLKQTATTNFSAGLVLNIDKSINFPIFPVVTYWHKFPNEMELNVNLPQQAYLRKNFNSKLSASVGTTISISSAFFEYPDQAFIPQNFNYTVMGLQNGVGIEYRLAKKIMISLNGGIQTPLSARAFKVGERSADYFINNKICPSPYVKLSVSLLPLFKTIF</sequence>
<name>A0A363NUT8_9SPHI</name>
<keyword evidence="1" id="KW-0732">Signal</keyword>
<keyword evidence="3" id="KW-1185">Reference proteome</keyword>
<proteinExistence type="predicted"/>
<evidence type="ECO:0008006" key="4">
    <source>
        <dbReference type="Google" id="ProtNLM"/>
    </source>
</evidence>
<accession>A0A363NUT8</accession>
<evidence type="ECO:0000256" key="1">
    <source>
        <dbReference type="SAM" id="SignalP"/>
    </source>
</evidence>
<protein>
    <recommendedName>
        <fullName evidence="4">Outer membrane protein beta-barrel domain-containing protein</fullName>
    </recommendedName>
</protein>
<dbReference type="OrthoDB" id="1027207at2"/>
<dbReference type="AlphaFoldDB" id="A0A363NUT8"/>
<reference evidence="2 3" key="1">
    <citation type="submission" date="2018-04" db="EMBL/GenBank/DDBJ databases">
        <title>Sphingobacterium sp. M46 Genome.</title>
        <authorList>
            <person name="Cheng J."/>
            <person name="Li Y."/>
        </authorList>
    </citation>
    <scope>NUCLEOTIDE SEQUENCE [LARGE SCALE GENOMIC DNA]</scope>
    <source>
        <strain evidence="2 3">M46</strain>
    </source>
</reference>
<evidence type="ECO:0000313" key="2">
    <source>
        <dbReference type="EMBL" id="PUV24483.1"/>
    </source>
</evidence>
<evidence type="ECO:0000313" key="3">
    <source>
        <dbReference type="Proteomes" id="UP000250831"/>
    </source>
</evidence>
<feature type="chain" id="PRO_5016688047" description="Outer membrane protein beta-barrel domain-containing protein" evidence="1">
    <location>
        <begin position="23"/>
        <end position="343"/>
    </location>
</feature>